<accession>A0ABP1PXJ0</accession>
<name>A0ABP1PXJ0_9HEXA</name>
<dbReference type="EMBL" id="CAXLJM020000015">
    <property type="protein sequence ID" value="CAL8081598.1"/>
    <property type="molecule type" value="Genomic_DNA"/>
</dbReference>
<evidence type="ECO:0000313" key="1">
    <source>
        <dbReference type="EMBL" id="CAL8081598.1"/>
    </source>
</evidence>
<organism evidence="1 2">
    <name type="scientific">Orchesella dallaii</name>
    <dbReference type="NCBI Taxonomy" id="48710"/>
    <lineage>
        <taxon>Eukaryota</taxon>
        <taxon>Metazoa</taxon>
        <taxon>Ecdysozoa</taxon>
        <taxon>Arthropoda</taxon>
        <taxon>Hexapoda</taxon>
        <taxon>Collembola</taxon>
        <taxon>Entomobryomorpha</taxon>
        <taxon>Entomobryoidea</taxon>
        <taxon>Orchesellidae</taxon>
        <taxon>Orchesellinae</taxon>
        <taxon>Orchesella</taxon>
    </lineage>
</organism>
<protein>
    <submittedName>
        <fullName evidence="1">Uncharacterized protein</fullName>
    </submittedName>
</protein>
<keyword evidence="2" id="KW-1185">Reference proteome</keyword>
<gene>
    <name evidence="1" type="ORF">ODALV1_LOCUS4967</name>
</gene>
<proteinExistence type="predicted"/>
<comment type="caution">
    <text evidence="1">The sequence shown here is derived from an EMBL/GenBank/DDBJ whole genome shotgun (WGS) entry which is preliminary data.</text>
</comment>
<sequence>MLTRGAKRKLEEAFAEERKTKVEFHTQKYEMEKYLMKLKTWIDEMNTNVHRDMEGFFRNWNILRIERNELMEQLSAYRRNERMAVRKYVRELIEREMNWNAKAFLNLTDLVSYYKARGWKEIDIMEKKLSMAATKVDLDDVNSYFQKRVPELQLRMEAGRVFIFSKITVTLETIFYTKSSIRAAFWPFYFV</sequence>
<evidence type="ECO:0000313" key="2">
    <source>
        <dbReference type="Proteomes" id="UP001642540"/>
    </source>
</evidence>
<dbReference type="Proteomes" id="UP001642540">
    <property type="component" value="Unassembled WGS sequence"/>
</dbReference>
<reference evidence="1 2" key="1">
    <citation type="submission" date="2024-08" db="EMBL/GenBank/DDBJ databases">
        <authorList>
            <person name="Cucini C."/>
            <person name="Frati F."/>
        </authorList>
    </citation>
    <scope>NUCLEOTIDE SEQUENCE [LARGE SCALE GENOMIC DNA]</scope>
</reference>